<accession>A0A3M7LAE4</accession>
<gene>
    <name evidence="2" type="ORF">D1632_12450</name>
</gene>
<feature type="domain" description="Lantibiotic biosynthesis protein dehydration" evidence="1">
    <location>
        <begin position="81"/>
        <end position="258"/>
    </location>
</feature>
<evidence type="ECO:0000313" key="2">
    <source>
        <dbReference type="EMBL" id="RMZ58426.1"/>
    </source>
</evidence>
<dbReference type="Pfam" id="PF13575">
    <property type="entry name" value="DUF4135"/>
    <property type="match status" value="1"/>
</dbReference>
<sequence length="415" mass="49140">MIMQDKESLVYDDLRRALPIYFKIQYDYFEHISKVQELYFQNSKEYVTFFQSSFPFLNDHIEHIKALIQKNIIHTQENISQYYSKNSSLSTFLSDPHHQWDVVRIVQCHTTHKKGVYKKGALRNYLIYENFIKKFKSVFPASVESLHIHNDHHGEFLLQEYIETDHHFEDNHLFNYQIGFLSILLYLLSATDAHFENFILSKKGLCFVDIESIFQPLKKKDITNEVFSKSVYSTGVLPFEIDVPLKGKFDFSPISEDNWFSMPPHFKKTSIIKEGMRDAIQFITNHYTEILDYFNEIATQEYIMRVTIKPTLCYGLVLNKLSEKGWTDIENVTYQALQLLNKEETHAQPIIEEEMRMILNYQIPIFYSSSRSTNLITDSLEIKNYFEKPGINRSLDRLHTLVSLDHYNTIRQLKI</sequence>
<name>A0A3M7LAE4_9FLAO</name>
<organism evidence="2 3">
    <name type="scientific">Chryseobacterium nematophagum</name>
    <dbReference type="NCBI Taxonomy" id="2305228"/>
    <lineage>
        <taxon>Bacteria</taxon>
        <taxon>Pseudomonadati</taxon>
        <taxon>Bacteroidota</taxon>
        <taxon>Flavobacteriia</taxon>
        <taxon>Flavobacteriales</taxon>
        <taxon>Weeksellaceae</taxon>
        <taxon>Chryseobacterium group</taxon>
        <taxon>Chryseobacterium</taxon>
    </lineage>
</organism>
<proteinExistence type="predicted"/>
<evidence type="ECO:0000259" key="1">
    <source>
        <dbReference type="Pfam" id="PF13575"/>
    </source>
</evidence>
<evidence type="ECO:0000313" key="3">
    <source>
        <dbReference type="Proteomes" id="UP000267524"/>
    </source>
</evidence>
<dbReference type="AlphaFoldDB" id="A0A3M7LAE4"/>
<dbReference type="EMBL" id="QWIV01000014">
    <property type="protein sequence ID" value="RMZ58426.1"/>
    <property type="molecule type" value="Genomic_DNA"/>
</dbReference>
<comment type="caution">
    <text evidence="2">The sequence shown here is derived from an EMBL/GenBank/DDBJ whole genome shotgun (WGS) entry which is preliminary data.</text>
</comment>
<reference evidence="2 3" key="1">
    <citation type="submission" date="2018-08" db="EMBL/GenBank/DDBJ databases">
        <title>Chryseobacterium nematophagum: a novel matrix digesting pathogen of nematodes.</title>
        <authorList>
            <person name="Page A."/>
            <person name="Roberts M."/>
            <person name="Felix M.-A."/>
            <person name="Weir W."/>
        </authorList>
    </citation>
    <scope>NUCLEOTIDE SEQUENCE [LARGE SCALE GENOMIC DNA]</scope>
    <source>
        <strain evidence="2 3">JUb275</strain>
    </source>
</reference>
<keyword evidence="3" id="KW-1185">Reference proteome</keyword>
<dbReference type="Proteomes" id="UP000267524">
    <property type="component" value="Unassembled WGS sequence"/>
</dbReference>
<protein>
    <submittedName>
        <fullName evidence="2">DUF4135 domain-containing protein</fullName>
    </submittedName>
</protein>
<dbReference type="InterPro" id="IPR025410">
    <property type="entry name" value="Lant_dehyd"/>
</dbReference>